<dbReference type="PANTHER" id="PTHR43595:SF2">
    <property type="entry name" value="SMALL RIBOSOMAL SUBUNIT PROTEIN MS42"/>
    <property type="match status" value="1"/>
</dbReference>
<accession>A0A1F8C1U1</accession>
<dbReference type="Proteomes" id="UP000178429">
    <property type="component" value="Unassembled WGS sequence"/>
</dbReference>
<dbReference type="PANTHER" id="PTHR43595">
    <property type="entry name" value="37S RIBOSOMAL PROTEIN S26, MITOCHONDRIAL"/>
    <property type="match status" value="1"/>
</dbReference>
<dbReference type="AlphaFoldDB" id="A0A1F8C1U1"/>
<dbReference type="GO" id="GO:0046872">
    <property type="term" value="F:metal ion binding"/>
    <property type="evidence" value="ECO:0007669"/>
    <property type="project" value="UniProtKB-KW"/>
</dbReference>
<evidence type="ECO:0000256" key="2">
    <source>
        <dbReference type="ARBA" id="ARBA00012682"/>
    </source>
</evidence>
<comment type="similarity">
    <text evidence="1 6">Belongs to the iron/manganese superoxide dismutase family.</text>
</comment>
<name>A0A1F8C1U1_9BACT</name>
<comment type="caution">
    <text evidence="9">The sequence shown here is derived from an EMBL/GenBank/DDBJ whole genome shotgun (WGS) entry which is preliminary data.</text>
</comment>
<proteinExistence type="inferred from homology"/>
<evidence type="ECO:0000256" key="1">
    <source>
        <dbReference type="ARBA" id="ARBA00008714"/>
    </source>
</evidence>
<dbReference type="PIRSF" id="PIRSF000349">
    <property type="entry name" value="SODismutase"/>
    <property type="match status" value="1"/>
</dbReference>
<dbReference type="InterPro" id="IPR019833">
    <property type="entry name" value="Mn/Fe_SOD_BS"/>
</dbReference>
<dbReference type="PROSITE" id="PS00088">
    <property type="entry name" value="SOD_MN"/>
    <property type="match status" value="1"/>
</dbReference>
<protein>
    <recommendedName>
        <fullName evidence="2 6">Superoxide dismutase</fullName>
        <ecNumber evidence="2 6">1.15.1.1</ecNumber>
    </recommendedName>
</protein>
<evidence type="ECO:0000256" key="4">
    <source>
        <dbReference type="ARBA" id="ARBA00023002"/>
    </source>
</evidence>
<dbReference type="Gene3D" id="1.10.287.990">
    <property type="entry name" value="Fe,Mn superoxide dismutase (SOD) domain"/>
    <property type="match status" value="1"/>
</dbReference>
<gene>
    <name evidence="9" type="ORF">A2975_04530</name>
</gene>
<evidence type="ECO:0000259" key="8">
    <source>
        <dbReference type="Pfam" id="PF02777"/>
    </source>
</evidence>
<dbReference type="EC" id="1.15.1.1" evidence="2 6"/>
<feature type="binding site" evidence="5">
    <location>
        <position position="27"/>
    </location>
    <ligand>
        <name>Mn(2+)</name>
        <dbReference type="ChEBI" id="CHEBI:29035"/>
    </ligand>
</feature>
<feature type="binding site" evidence="5">
    <location>
        <position position="170"/>
    </location>
    <ligand>
        <name>Mn(2+)</name>
        <dbReference type="ChEBI" id="CHEBI:29035"/>
    </ligand>
</feature>
<dbReference type="Gene3D" id="3.55.40.20">
    <property type="entry name" value="Iron/manganese superoxide dismutase, C-terminal domain"/>
    <property type="match status" value="1"/>
</dbReference>
<keyword evidence="4 6" id="KW-0560">Oxidoreductase</keyword>
<dbReference type="InterPro" id="IPR036324">
    <property type="entry name" value="Mn/Fe_SOD_N_sf"/>
</dbReference>
<feature type="binding site" evidence="5">
    <location>
        <position position="166"/>
    </location>
    <ligand>
        <name>Mn(2+)</name>
        <dbReference type="ChEBI" id="CHEBI:29035"/>
    </ligand>
</feature>
<dbReference type="FunFam" id="3.55.40.20:FF:000004">
    <property type="entry name" value="Superoxide dismutase [Fe]"/>
    <property type="match status" value="1"/>
</dbReference>
<organism evidence="9 10">
    <name type="scientific">Candidatus Woesebacteria bacterium RIFCSPLOWO2_01_FULL_44_14</name>
    <dbReference type="NCBI Taxonomy" id="1802525"/>
    <lineage>
        <taxon>Bacteria</taxon>
        <taxon>Candidatus Woeseibacteriota</taxon>
    </lineage>
</organism>
<dbReference type="InterPro" id="IPR019831">
    <property type="entry name" value="Mn/Fe_SOD_N"/>
</dbReference>
<evidence type="ECO:0000256" key="5">
    <source>
        <dbReference type="PIRSR" id="PIRSR000349-1"/>
    </source>
</evidence>
<dbReference type="GO" id="GO:0004784">
    <property type="term" value="F:superoxide dismutase activity"/>
    <property type="evidence" value="ECO:0007669"/>
    <property type="project" value="UniProtKB-EC"/>
</dbReference>
<dbReference type="SUPFAM" id="SSF46609">
    <property type="entry name" value="Fe,Mn superoxide dismutase (SOD), N-terminal domain"/>
    <property type="match status" value="1"/>
</dbReference>
<reference evidence="9 10" key="1">
    <citation type="journal article" date="2016" name="Nat. Commun.">
        <title>Thousands of microbial genomes shed light on interconnected biogeochemical processes in an aquifer system.</title>
        <authorList>
            <person name="Anantharaman K."/>
            <person name="Brown C.T."/>
            <person name="Hug L.A."/>
            <person name="Sharon I."/>
            <person name="Castelle C.J."/>
            <person name="Probst A.J."/>
            <person name="Thomas B.C."/>
            <person name="Singh A."/>
            <person name="Wilkins M.J."/>
            <person name="Karaoz U."/>
            <person name="Brodie E.L."/>
            <person name="Williams K.H."/>
            <person name="Hubbard S.S."/>
            <person name="Banfield J.F."/>
        </authorList>
    </citation>
    <scope>NUCLEOTIDE SEQUENCE [LARGE SCALE GENOMIC DNA]</scope>
</reference>
<comment type="function">
    <text evidence="6">Destroys radicals which are normally produced within the cells and which are toxic to biological systems.</text>
</comment>
<dbReference type="STRING" id="1802525.A2975_04530"/>
<sequence length="203" mass="23259">MAFKLPDLPYAYNALEPYIDEETMKLHHDKHHAAYVDNLNKALEGQPELMQMPIEELLANLDKVEEGKKQAVINHGGGHANHSLFWVTMRPFDSAQGGPTGKLLDAIGTAFGSFETFKEKFTEKAMGIFGSGWAFLQIDDGKLSLKRHSFQNSPLMHGKVPLLGLDVWEHSYYLKYQNRRAEYIEAWWHVVNWQQVAENFKKV</sequence>
<evidence type="ECO:0000313" key="10">
    <source>
        <dbReference type="Proteomes" id="UP000178429"/>
    </source>
</evidence>
<dbReference type="GO" id="GO:0005737">
    <property type="term" value="C:cytoplasm"/>
    <property type="evidence" value="ECO:0007669"/>
    <property type="project" value="TreeGrafter"/>
</dbReference>
<comment type="catalytic activity">
    <reaction evidence="6">
        <text>2 superoxide + 2 H(+) = H2O2 + O2</text>
        <dbReference type="Rhea" id="RHEA:20696"/>
        <dbReference type="ChEBI" id="CHEBI:15378"/>
        <dbReference type="ChEBI" id="CHEBI:15379"/>
        <dbReference type="ChEBI" id="CHEBI:16240"/>
        <dbReference type="ChEBI" id="CHEBI:18421"/>
        <dbReference type="EC" id="1.15.1.1"/>
    </reaction>
</comment>
<dbReference type="InterPro" id="IPR019832">
    <property type="entry name" value="Mn/Fe_SOD_C"/>
</dbReference>
<evidence type="ECO:0000259" key="7">
    <source>
        <dbReference type="Pfam" id="PF00081"/>
    </source>
</evidence>
<dbReference type="Pfam" id="PF00081">
    <property type="entry name" value="Sod_Fe_N"/>
    <property type="match status" value="1"/>
</dbReference>
<feature type="domain" description="Manganese/iron superoxide dismutase C-terminal" evidence="8">
    <location>
        <begin position="99"/>
        <end position="198"/>
    </location>
</feature>
<evidence type="ECO:0000256" key="6">
    <source>
        <dbReference type="RuleBase" id="RU000414"/>
    </source>
</evidence>
<dbReference type="SUPFAM" id="SSF54719">
    <property type="entry name" value="Fe,Mn superoxide dismutase (SOD), C-terminal domain"/>
    <property type="match status" value="1"/>
</dbReference>
<dbReference type="Pfam" id="PF02777">
    <property type="entry name" value="Sod_Fe_C"/>
    <property type="match status" value="1"/>
</dbReference>
<feature type="binding site" evidence="5">
    <location>
        <position position="82"/>
    </location>
    <ligand>
        <name>Mn(2+)</name>
        <dbReference type="ChEBI" id="CHEBI:29035"/>
    </ligand>
</feature>
<dbReference type="PRINTS" id="PR01703">
    <property type="entry name" value="MNSODISMTASE"/>
</dbReference>
<evidence type="ECO:0000313" key="9">
    <source>
        <dbReference type="EMBL" id="OGM70307.1"/>
    </source>
</evidence>
<dbReference type="FunFam" id="1.10.287.990:FF:000001">
    <property type="entry name" value="Superoxide dismutase"/>
    <property type="match status" value="1"/>
</dbReference>
<dbReference type="InterPro" id="IPR036314">
    <property type="entry name" value="SOD_C_sf"/>
</dbReference>
<dbReference type="InterPro" id="IPR001189">
    <property type="entry name" value="Mn/Fe_SOD"/>
</dbReference>
<keyword evidence="3 5" id="KW-0479">Metal-binding</keyword>
<dbReference type="EMBL" id="MGHL01000006">
    <property type="protein sequence ID" value="OGM70307.1"/>
    <property type="molecule type" value="Genomic_DNA"/>
</dbReference>
<evidence type="ECO:0000256" key="3">
    <source>
        <dbReference type="ARBA" id="ARBA00022723"/>
    </source>
</evidence>
<feature type="domain" description="Manganese/iron superoxide dismutase N-terminal" evidence="7">
    <location>
        <begin position="3"/>
        <end position="89"/>
    </location>
</feature>